<organism evidence="1 2">
    <name type="scientific">Kluyvera georgiana ATCC 51603</name>
    <dbReference type="NCBI Taxonomy" id="1354264"/>
    <lineage>
        <taxon>Bacteria</taxon>
        <taxon>Pseudomonadati</taxon>
        <taxon>Pseudomonadota</taxon>
        <taxon>Gammaproteobacteria</taxon>
        <taxon>Enterobacterales</taxon>
        <taxon>Enterobacteriaceae</taxon>
        <taxon>Kluyvera</taxon>
    </lineage>
</organism>
<name>A0A1B7JW74_9ENTR</name>
<dbReference type="AlphaFoldDB" id="A0A1B7JW74"/>
<dbReference type="PATRIC" id="fig|1354264.4.peg.2801"/>
<dbReference type="RefSeq" id="WP_064546108.1">
    <property type="nucleotide sequence ID" value="NZ_LXEU01000051.1"/>
</dbReference>
<dbReference type="EMBL" id="LXEU01000051">
    <property type="protein sequence ID" value="OAT52151.1"/>
    <property type="molecule type" value="Genomic_DNA"/>
</dbReference>
<keyword evidence="2" id="KW-1185">Reference proteome</keyword>
<comment type="caution">
    <text evidence="1">The sequence shown here is derived from an EMBL/GenBank/DDBJ whole genome shotgun (WGS) entry which is preliminary data.</text>
</comment>
<evidence type="ECO:0000313" key="2">
    <source>
        <dbReference type="Proteomes" id="UP000078386"/>
    </source>
</evidence>
<gene>
    <name evidence="1" type="ORF">M989_02688</name>
</gene>
<evidence type="ECO:0008006" key="3">
    <source>
        <dbReference type="Google" id="ProtNLM"/>
    </source>
</evidence>
<dbReference type="Proteomes" id="UP000078386">
    <property type="component" value="Unassembled WGS sequence"/>
</dbReference>
<protein>
    <recommendedName>
        <fullName evidence="3">LF-82</fullName>
    </recommendedName>
</protein>
<evidence type="ECO:0000313" key="1">
    <source>
        <dbReference type="EMBL" id="OAT52151.1"/>
    </source>
</evidence>
<proteinExistence type="predicted"/>
<accession>A0A1B7JW74</accession>
<sequence length="84" mass="9893">MGSSANYDVVHRGNVLDRIIPGKWIFFQRAKIYGGGWWFGRAYEDCFVFEFPYPTSLREGIEYINHYESMSAQPIFDDDFELKP</sequence>
<reference evidence="1 2" key="1">
    <citation type="submission" date="2016-04" db="EMBL/GenBank/DDBJ databases">
        <title>ATOL: Assembling a taxonomically balanced genome-scale reconstruction of the evolutionary history of the Enterobacteriaceae.</title>
        <authorList>
            <person name="Plunkett G.III."/>
            <person name="Neeno-Eckwall E.C."/>
            <person name="Glasner J.D."/>
            <person name="Perna N.T."/>
        </authorList>
    </citation>
    <scope>NUCLEOTIDE SEQUENCE [LARGE SCALE GENOMIC DNA]</scope>
    <source>
        <strain evidence="1 2">ATCC 51603</strain>
    </source>
</reference>